<feature type="chain" id="PRO_5003184155" description="Trimeric autotransporter adhesin YadA-like C-terminal membrane anchor domain-containing protein" evidence="9">
    <location>
        <begin position="40"/>
        <end position="399"/>
    </location>
</feature>
<feature type="coiled-coil region" evidence="8">
    <location>
        <begin position="48"/>
        <end position="75"/>
    </location>
</feature>
<dbReference type="Gene3D" id="3.30.1300.30">
    <property type="entry name" value="GSPII I/J protein-like"/>
    <property type="match status" value="1"/>
</dbReference>
<dbReference type="Proteomes" id="UP000004594">
    <property type="component" value="Unassembled WGS sequence"/>
</dbReference>
<dbReference type="Pfam" id="PF03895">
    <property type="entry name" value="YadA_anchor"/>
    <property type="match status" value="1"/>
</dbReference>
<comment type="subcellular location">
    <subcellularLocation>
        <location evidence="2">Cell outer membrane</location>
    </subcellularLocation>
    <subcellularLocation>
        <location evidence="1">Cell surface</location>
    </subcellularLocation>
</comment>
<feature type="domain" description="Trimeric autotransporter adhesin YadA-like C-terminal membrane anchor" evidence="10">
    <location>
        <begin position="287"/>
        <end position="345"/>
    </location>
</feature>
<feature type="signal peptide" evidence="9">
    <location>
        <begin position="1"/>
        <end position="39"/>
    </location>
</feature>
<dbReference type="GO" id="GO:0009986">
    <property type="term" value="C:cell surface"/>
    <property type="evidence" value="ECO:0007669"/>
    <property type="project" value="UniProtKB-SubCell"/>
</dbReference>
<evidence type="ECO:0000259" key="10">
    <source>
        <dbReference type="Pfam" id="PF03895"/>
    </source>
</evidence>
<keyword evidence="5 9" id="KW-0732">Signal</keyword>
<proteinExistence type="predicted"/>
<comment type="caution">
    <text evidence="11">The sequence shown here is derived from an EMBL/GenBank/DDBJ whole genome shotgun (WGS) entry which is preliminary data.</text>
</comment>
<feature type="coiled-coil region" evidence="8">
    <location>
        <begin position="235"/>
        <end position="269"/>
    </location>
</feature>
<sequence length="399" mass="44290">MSNSSFAEYNKKLEDNMRKIILTGAVLAMLTSAAPMVHAQIDQEIQTELDKKANKQEYDTKIKNLEEKVDKANGLDQKIDNFSKSFNQYQTQNDEKVKGKIDENKLQEELTKQKQSILGDVDGKINQAKTDLQDKITANEKLIQGADGNGGLKKELADLKAAIGKDHKEGLRKEIYDVTKDSQTNKLVSKNNKDILEGVDGKGGLKKSVEDLKKVVGENDTEGLQKSVKENTNKITEVDRKASKALTDIDELKAKRNDVAKDIAELGGRINVTGAMSAALAGLKPLQYDPMAPTQVMGSASTYEGQQAYALGLAHFTSEDLMVHGGVSFTNSHKYMANVGVTYKFGHSAEKSMIPMRYQAGPISSIYVMQKENEMMREKMAQQEERIAQLEEMIMNMKK</sequence>
<keyword evidence="6" id="KW-0472">Membrane</keyword>
<dbReference type="GO" id="GO:0009279">
    <property type="term" value="C:cell outer membrane"/>
    <property type="evidence" value="ECO:0007669"/>
    <property type="project" value="UniProtKB-SubCell"/>
</dbReference>
<evidence type="ECO:0000256" key="2">
    <source>
        <dbReference type="ARBA" id="ARBA00004442"/>
    </source>
</evidence>
<keyword evidence="4" id="KW-0812">Transmembrane</keyword>
<protein>
    <recommendedName>
        <fullName evidence="10">Trimeric autotransporter adhesin YadA-like C-terminal membrane anchor domain-containing protein</fullName>
    </recommendedName>
</protein>
<evidence type="ECO:0000256" key="1">
    <source>
        <dbReference type="ARBA" id="ARBA00004241"/>
    </source>
</evidence>
<evidence type="ECO:0000256" key="7">
    <source>
        <dbReference type="ARBA" id="ARBA00023237"/>
    </source>
</evidence>
<dbReference type="AlphaFoldDB" id="E4L9D5"/>
<evidence type="ECO:0000256" key="8">
    <source>
        <dbReference type="SAM" id="Coils"/>
    </source>
</evidence>
<gene>
    <name evidence="11" type="ORF">HMPREF9220_0358</name>
</gene>
<organism evidence="11 12">
    <name type="scientific">Dialister micraerophilus UPII 345-E</name>
    <dbReference type="NCBI Taxonomy" id="910314"/>
    <lineage>
        <taxon>Bacteria</taxon>
        <taxon>Bacillati</taxon>
        <taxon>Bacillota</taxon>
        <taxon>Negativicutes</taxon>
        <taxon>Veillonellales</taxon>
        <taxon>Veillonellaceae</taxon>
        <taxon>Dialister</taxon>
    </lineage>
</organism>
<dbReference type="eggNOG" id="COG5295">
    <property type="taxonomic scope" value="Bacteria"/>
</dbReference>
<dbReference type="EMBL" id="AENT01000024">
    <property type="protein sequence ID" value="EFR42571.1"/>
    <property type="molecule type" value="Genomic_DNA"/>
</dbReference>
<evidence type="ECO:0000256" key="9">
    <source>
        <dbReference type="SAM" id="SignalP"/>
    </source>
</evidence>
<dbReference type="InterPro" id="IPR005594">
    <property type="entry name" value="YadA_C"/>
</dbReference>
<evidence type="ECO:0000256" key="3">
    <source>
        <dbReference type="ARBA" id="ARBA00022452"/>
    </source>
</evidence>
<evidence type="ECO:0000256" key="6">
    <source>
        <dbReference type="ARBA" id="ARBA00023136"/>
    </source>
</evidence>
<evidence type="ECO:0000313" key="11">
    <source>
        <dbReference type="EMBL" id="EFR42571.1"/>
    </source>
</evidence>
<dbReference type="InterPro" id="IPR045584">
    <property type="entry name" value="Pilin-like"/>
</dbReference>
<name>E4L9D5_9FIRM</name>
<evidence type="ECO:0000256" key="4">
    <source>
        <dbReference type="ARBA" id="ARBA00022692"/>
    </source>
</evidence>
<accession>E4L9D5</accession>
<keyword evidence="3" id="KW-1134">Transmembrane beta strand</keyword>
<reference evidence="11 12" key="1">
    <citation type="submission" date="2010-11" db="EMBL/GenBank/DDBJ databases">
        <authorList>
            <person name="Durkin A.S."/>
            <person name="Madupu R."/>
            <person name="Torralba M."/>
            <person name="Gillis M."/>
            <person name="Methe B."/>
            <person name="Sutton G."/>
            <person name="Nelson K.E."/>
        </authorList>
    </citation>
    <scope>NUCLEOTIDE SEQUENCE [LARGE SCALE GENOMIC DNA]</scope>
    <source>
        <strain evidence="11 12">UPII 345-E</strain>
    </source>
</reference>
<keyword evidence="8" id="KW-0175">Coiled coil</keyword>
<evidence type="ECO:0000313" key="12">
    <source>
        <dbReference type="Proteomes" id="UP000004594"/>
    </source>
</evidence>
<feature type="coiled-coil region" evidence="8">
    <location>
        <begin position="366"/>
        <end position="393"/>
    </location>
</feature>
<keyword evidence="7" id="KW-0998">Cell outer membrane</keyword>
<dbReference type="SUPFAM" id="SSF54523">
    <property type="entry name" value="Pili subunits"/>
    <property type="match status" value="1"/>
</dbReference>
<evidence type="ECO:0000256" key="5">
    <source>
        <dbReference type="ARBA" id="ARBA00022729"/>
    </source>
</evidence>